<dbReference type="PANTHER" id="PTHR36440:SF1">
    <property type="entry name" value="PUTATIVE (AFU_ORTHOLOGUE AFUA_8G07350)-RELATED"/>
    <property type="match status" value="1"/>
</dbReference>
<dbReference type="CDD" id="cd02208">
    <property type="entry name" value="cupin_RmlC-like"/>
    <property type="match status" value="1"/>
</dbReference>
<dbReference type="RefSeq" id="WP_344160925.1">
    <property type="nucleotide sequence ID" value="NZ_BAAABV010000018.1"/>
</dbReference>
<dbReference type="EMBL" id="BAAABV010000018">
    <property type="protein sequence ID" value="GAA0296887.1"/>
    <property type="molecule type" value="Genomic_DNA"/>
</dbReference>
<accession>A0ABN0VGM4</accession>
<evidence type="ECO:0000259" key="1">
    <source>
        <dbReference type="Pfam" id="PF07883"/>
    </source>
</evidence>
<dbReference type="InterPro" id="IPR011051">
    <property type="entry name" value="RmlC_Cupin_sf"/>
</dbReference>
<proteinExistence type="predicted"/>
<dbReference type="Proteomes" id="UP001501867">
    <property type="component" value="Unassembled WGS sequence"/>
</dbReference>
<evidence type="ECO:0000313" key="2">
    <source>
        <dbReference type="EMBL" id="GAA0296887.1"/>
    </source>
</evidence>
<comment type="caution">
    <text evidence="2">The sequence shown here is derived from an EMBL/GenBank/DDBJ whole genome shotgun (WGS) entry which is preliminary data.</text>
</comment>
<feature type="domain" description="Cupin type-2" evidence="1">
    <location>
        <begin position="52"/>
        <end position="115"/>
    </location>
</feature>
<sequence length="135" mass="14370">MPGKEGPKVMLRGPAEGDSIILPMGGRQAHITRKASRTETGGHWAIGEAWQDPGFDNPPHTHDEAEAFYVLEGTYTFYTDSAPAEGVGPGTFVFIPPGAVHGFRAGPEGGRLLCIWPSSVETAFFGGLTEKATDQ</sequence>
<protein>
    <recommendedName>
        <fullName evidence="1">Cupin type-2 domain-containing protein</fullName>
    </recommendedName>
</protein>
<dbReference type="PANTHER" id="PTHR36440">
    <property type="entry name" value="PUTATIVE (AFU_ORTHOLOGUE AFUA_8G07350)-RELATED"/>
    <property type="match status" value="1"/>
</dbReference>
<gene>
    <name evidence="2" type="ORF">GCM10010302_39430</name>
</gene>
<name>A0ABN0VGM4_9ACTN</name>
<dbReference type="InterPro" id="IPR013096">
    <property type="entry name" value="Cupin_2"/>
</dbReference>
<reference evidence="2 3" key="1">
    <citation type="journal article" date="2019" name="Int. J. Syst. Evol. Microbiol.">
        <title>The Global Catalogue of Microorganisms (GCM) 10K type strain sequencing project: providing services to taxonomists for standard genome sequencing and annotation.</title>
        <authorList>
            <consortium name="The Broad Institute Genomics Platform"/>
            <consortium name="The Broad Institute Genome Sequencing Center for Infectious Disease"/>
            <person name="Wu L."/>
            <person name="Ma J."/>
        </authorList>
    </citation>
    <scope>NUCLEOTIDE SEQUENCE [LARGE SCALE GENOMIC DNA]</scope>
    <source>
        <strain evidence="2 3">JCM 4505</strain>
    </source>
</reference>
<dbReference type="InterPro" id="IPR053146">
    <property type="entry name" value="QDO-like"/>
</dbReference>
<organism evidence="2 3">
    <name type="scientific">Streptomyces polychromogenes</name>
    <dbReference type="NCBI Taxonomy" id="67342"/>
    <lineage>
        <taxon>Bacteria</taxon>
        <taxon>Bacillati</taxon>
        <taxon>Actinomycetota</taxon>
        <taxon>Actinomycetes</taxon>
        <taxon>Kitasatosporales</taxon>
        <taxon>Streptomycetaceae</taxon>
        <taxon>Streptomyces</taxon>
    </lineage>
</organism>
<keyword evidence="3" id="KW-1185">Reference proteome</keyword>
<dbReference type="Pfam" id="PF07883">
    <property type="entry name" value="Cupin_2"/>
    <property type="match status" value="1"/>
</dbReference>
<evidence type="ECO:0000313" key="3">
    <source>
        <dbReference type="Proteomes" id="UP001501867"/>
    </source>
</evidence>
<dbReference type="InterPro" id="IPR014710">
    <property type="entry name" value="RmlC-like_jellyroll"/>
</dbReference>
<dbReference type="SUPFAM" id="SSF51182">
    <property type="entry name" value="RmlC-like cupins"/>
    <property type="match status" value="1"/>
</dbReference>
<dbReference type="Gene3D" id="2.60.120.10">
    <property type="entry name" value="Jelly Rolls"/>
    <property type="match status" value="1"/>
</dbReference>